<sequence>MRLPLTHTDVVGVTIAIVTYNGNSRLGPTLEHLAQQEGLDFNCELLVIDNASTDGTAEFVKAFWQQLKSPYPLQVVHEARPGTMYAREAAISSAQYRYLLFCDDDNWLSAHNAHTAFYYIRQDSGIAALGGKGIMTYEPGFEVPDWMCERYERSFGTGSQGVDDGDISQTKGSLYTAGALFDRVWLDQLYRRGFTSSLKGRDGKSLVAGEDTELTMALKLIGGRLHYSSQLEFRHYMPSGRMQWSYLKRLWFAFGQSNYVLEPYYKRGDTNTLFQYYKELVKTILRYSYHALKFAILDTKEGDQRLLNYEQFKGRLYALLFKRAQYHMTRRMVNALKTQNDV</sequence>
<name>A0ABV9N0W8_9FLAO</name>
<dbReference type="EC" id="2.4.-.-" evidence="2"/>
<dbReference type="InterPro" id="IPR050834">
    <property type="entry name" value="Glycosyltransf_2"/>
</dbReference>
<dbReference type="SUPFAM" id="SSF53448">
    <property type="entry name" value="Nucleotide-diphospho-sugar transferases"/>
    <property type="match status" value="1"/>
</dbReference>
<dbReference type="Pfam" id="PF00535">
    <property type="entry name" value="Glycos_transf_2"/>
    <property type="match status" value="1"/>
</dbReference>
<accession>A0ABV9N0W8</accession>
<evidence type="ECO:0000259" key="1">
    <source>
        <dbReference type="Pfam" id="PF00535"/>
    </source>
</evidence>
<reference evidence="3" key="1">
    <citation type="journal article" date="2019" name="Int. J. Syst. Evol. Microbiol.">
        <title>The Global Catalogue of Microorganisms (GCM) 10K type strain sequencing project: providing services to taxonomists for standard genome sequencing and annotation.</title>
        <authorList>
            <consortium name="The Broad Institute Genomics Platform"/>
            <consortium name="The Broad Institute Genome Sequencing Center for Infectious Disease"/>
            <person name="Wu L."/>
            <person name="Ma J."/>
        </authorList>
    </citation>
    <scope>NUCLEOTIDE SEQUENCE [LARGE SCALE GENOMIC DNA]</scope>
    <source>
        <strain evidence="3">CCUG 63682</strain>
    </source>
</reference>
<evidence type="ECO:0000313" key="3">
    <source>
        <dbReference type="Proteomes" id="UP001595953"/>
    </source>
</evidence>
<keyword evidence="3" id="KW-1185">Reference proteome</keyword>
<dbReference type="EMBL" id="JBHSGP010000005">
    <property type="protein sequence ID" value="MFC4721185.1"/>
    <property type="molecule type" value="Genomic_DNA"/>
</dbReference>
<proteinExistence type="predicted"/>
<dbReference type="CDD" id="cd00761">
    <property type="entry name" value="Glyco_tranf_GTA_type"/>
    <property type="match status" value="1"/>
</dbReference>
<gene>
    <name evidence="2" type="ORF">ACFO5O_02545</name>
</gene>
<evidence type="ECO:0000313" key="2">
    <source>
        <dbReference type="EMBL" id="MFC4721185.1"/>
    </source>
</evidence>
<dbReference type="InterPro" id="IPR001173">
    <property type="entry name" value="Glyco_trans_2-like"/>
</dbReference>
<dbReference type="GO" id="GO:0016757">
    <property type="term" value="F:glycosyltransferase activity"/>
    <property type="evidence" value="ECO:0007669"/>
    <property type="project" value="UniProtKB-KW"/>
</dbReference>
<dbReference type="InterPro" id="IPR029044">
    <property type="entry name" value="Nucleotide-diphossugar_trans"/>
</dbReference>
<dbReference type="PANTHER" id="PTHR43685">
    <property type="entry name" value="GLYCOSYLTRANSFERASE"/>
    <property type="match status" value="1"/>
</dbReference>
<dbReference type="PANTHER" id="PTHR43685:SF3">
    <property type="entry name" value="SLR2126 PROTEIN"/>
    <property type="match status" value="1"/>
</dbReference>
<feature type="domain" description="Glycosyltransferase 2-like" evidence="1">
    <location>
        <begin position="14"/>
        <end position="122"/>
    </location>
</feature>
<organism evidence="2 3">
    <name type="scientific">Geojedonia litorea</name>
    <dbReference type="NCBI Taxonomy" id="1268269"/>
    <lineage>
        <taxon>Bacteria</taxon>
        <taxon>Pseudomonadati</taxon>
        <taxon>Bacteroidota</taxon>
        <taxon>Flavobacteriia</taxon>
        <taxon>Flavobacteriales</taxon>
        <taxon>Flavobacteriaceae</taxon>
        <taxon>Geojedonia</taxon>
    </lineage>
</organism>
<comment type="caution">
    <text evidence="2">The sequence shown here is derived from an EMBL/GenBank/DDBJ whole genome shotgun (WGS) entry which is preliminary data.</text>
</comment>
<protein>
    <submittedName>
        <fullName evidence="2">Glycosyltransferase</fullName>
        <ecNumber evidence="2">2.4.-.-</ecNumber>
    </submittedName>
</protein>
<dbReference type="Proteomes" id="UP001595953">
    <property type="component" value="Unassembled WGS sequence"/>
</dbReference>
<keyword evidence="2" id="KW-0808">Transferase</keyword>
<keyword evidence="2" id="KW-0328">Glycosyltransferase</keyword>
<dbReference type="RefSeq" id="WP_387960652.1">
    <property type="nucleotide sequence ID" value="NZ_JBHSGP010000005.1"/>
</dbReference>
<dbReference type="Gene3D" id="3.90.550.10">
    <property type="entry name" value="Spore Coat Polysaccharide Biosynthesis Protein SpsA, Chain A"/>
    <property type="match status" value="1"/>
</dbReference>